<keyword evidence="6" id="KW-1185">Reference proteome</keyword>
<comment type="similarity">
    <text evidence="1">Belongs to the cutinase family.</text>
</comment>
<evidence type="ECO:0000313" key="5">
    <source>
        <dbReference type="EMBL" id="MCK2034981.1"/>
    </source>
</evidence>
<protein>
    <submittedName>
        <fullName evidence="5">Cutinase family protein</fullName>
    </submittedName>
</protein>
<evidence type="ECO:0000256" key="4">
    <source>
        <dbReference type="ARBA" id="ARBA00023157"/>
    </source>
</evidence>
<name>A0ABT0FB58_9MICO</name>
<dbReference type="PANTHER" id="PTHR33630:SF9">
    <property type="entry name" value="CUTINASE 4"/>
    <property type="match status" value="1"/>
</dbReference>
<reference evidence="5 6" key="1">
    <citation type="submission" date="2021-06" db="EMBL/GenBank/DDBJ databases">
        <title>Genome-based taxonomic framework of Microbacterium strains isolated from marine environment, the description of four new species and reclassification of four preexisting species.</title>
        <authorList>
            <person name="Lee S.D."/>
            <person name="Kim S.-M."/>
            <person name="Byeon Y.-S."/>
            <person name="Yang H.L."/>
            <person name="Kim I.S."/>
        </authorList>
    </citation>
    <scope>NUCLEOTIDE SEQUENCE [LARGE SCALE GENOMIC DNA]</scope>
    <source>
        <strain evidence="5 6">SSW1-49</strain>
    </source>
</reference>
<accession>A0ABT0FB58</accession>
<keyword evidence="4" id="KW-1015">Disulfide bond</keyword>
<keyword evidence="3" id="KW-0378">Hydrolase</keyword>
<comment type="caution">
    <text evidence="5">The sequence shown here is derived from an EMBL/GenBank/DDBJ whole genome shotgun (WGS) entry which is preliminary data.</text>
</comment>
<dbReference type="RefSeq" id="WP_247628429.1">
    <property type="nucleotide sequence ID" value="NZ_JAHWXN010000001.1"/>
</dbReference>
<sequence>MNYPASGDGNYFNSVMVGRANLVNEINWLVQQCGSYTPAIFLAGHSQGGAVVLNALLQVSGAPNLSIRAKSAIRAVVVFGDPNFSPNQPYNAPGSPTNTDGLMGGGIQAYKDQYASYRSWGWPMGSSFQGWVYKIRSYCYSGDFFCNRGKASNAMNIHNLYGENSTTAARQWMEYMVNAF</sequence>
<evidence type="ECO:0000313" key="6">
    <source>
        <dbReference type="Proteomes" id="UP001300096"/>
    </source>
</evidence>
<dbReference type="EMBL" id="JAHWXN010000001">
    <property type="protein sequence ID" value="MCK2034981.1"/>
    <property type="molecule type" value="Genomic_DNA"/>
</dbReference>
<gene>
    <name evidence="5" type="ORF">KZC51_02420</name>
</gene>
<evidence type="ECO:0000256" key="2">
    <source>
        <dbReference type="ARBA" id="ARBA00022487"/>
    </source>
</evidence>
<proteinExistence type="inferred from homology"/>
<dbReference type="SMART" id="SM01110">
    <property type="entry name" value="Cutinase"/>
    <property type="match status" value="1"/>
</dbReference>
<dbReference type="InterPro" id="IPR029058">
    <property type="entry name" value="AB_hydrolase_fold"/>
</dbReference>
<evidence type="ECO:0000256" key="1">
    <source>
        <dbReference type="ARBA" id="ARBA00007534"/>
    </source>
</evidence>
<evidence type="ECO:0000256" key="3">
    <source>
        <dbReference type="ARBA" id="ARBA00022801"/>
    </source>
</evidence>
<keyword evidence="2" id="KW-0719">Serine esterase</keyword>
<dbReference type="SUPFAM" id="SSF53474">
    <property type="entry name" value="alpha/beta-Hydrolases"/>
    <property type="match status" value="1"/>
</dbReference>
<dbReference type="Pfam" id="PF01083">
    <property type="entry name" value="Cutinase"/>
    <property type="match status" value="1"/>
</dbReference>
<dbReference type="InterPro" id="IPR000675">
    <property type="entry name" value="Cutinase/axe"/>
</dbReference>
<dbReference type="Gene3D" id="3.40.50.1820">
    <property type="entry name" value="alpha/beta hydrolase"/>
    <property type="match status" value="1"/>
</dbReference>
<dbReference type="Proteomes" id="UP001300096">
    <property type="component" value="Unassembled WGS sequence"/>
</dbReference>
<dbReference type="PANTHER" id="PTHR33630">
    <property type="entry name" value="CUTINASE RV1984C-RELATED-RELATED"/>
    <property type="match status" value="1"/>
</dbReference>
<organism evidence="5 6">
    <name type="scientific">Microbacterium croceum</name>
    <dbReference type="NCBI Taxonomy" id="2851645"/>
    <lineage>
        <taxon>Bacteria</taxon>
        <taxon>Bacillati</taxon>
        <taxon>Actinomycetota</taxon>
        <taxon>Actinomycetes</taxon>
        <taxon>Micrococcales</taxon>
        <taxon>Microbacteriaceae</taxon>
        <taxon>Microbacterium</taxon>
    </lineage>
</organism>